<dbReference type="Pfam" id="PF00082">
    <property type="entry name" value="Peptidase_S8"/>
    <property type="match status" value="1"/>
</dbReference>
<evidence type="ECO:0000256" key="6">
    <source>
        <dbReference type="PROSITE-ProRule" id="PRU01240"/>
    </source>
</evidence>
<comment type="similarity">
    <text evidence="1 6">Belongs to the peptidase S8 family.</text>
</comment>
<feature type="domain" description="Subtilisin-like protease fibronectin type-III" evidence="10">
    <location>
        <begin position="7"/>
        <end position="93"/>
    </location>
</feature>
<dbReference type="Pfam" id="PF05922">
    <property type="entry name" value="Inhibitor_I9"/>
    <property type="match status" value="1"/>
</dbReference>
<keyword evidence="5" id="KW-0720">Serine protease</keyword>
<comment type="caution">
    <text evidence="11">The sequence shown here is derived from an EMBL/GenBank/DDBJ whole genome shotgun (WGS) entry which is preliminary data.</text>
</comment>
<dbReference type="InterPro" id="IPR015500">
    <property type="entry name" value="Peptidase_S8_subtilisin-rel"/>
</dbReference>
<dbReference type="Gene3D" id="3.50.30.30">
    <property type="match status" value="1"/>
</dbReference>
<organism evidence="11 12">
    <name type="scientific">Stephania yunnanensis</name>
    <dbReference type="NCBI Taxonomy" id="152371"/>
    <lineage>
        <taxon>Eukaryota</taxon>
        <taxon>Viridiplantae</taxon>
        <taxon>Streptophyta</taxon>
        <taxon>Embryophyta</taxon>
        <taxon>Tracheophyta</taxon>
        <taxon>Spermatophyta</taxon>
        <taxon>Magnoliopsida</taxon>
        <taxon>Ranunculales</taxon>
        <taxon>Menispermaceae</taxon>
        <taxon>Menispermoideae</taxon>
        <taxon>Cissampelideae</taxon>
        <taxon>Stephania</taxon>
    </lineage>
</organism>
<evidence type="ECO:0000259" key="8">
    <source>
        <dbReference type="Pfam" id="PF02225"/>
    </source>
</evidence>
<feature type="domain" description="Peptidase S8/S53" evidence="7">
    <location>
        <begin position="211"/>
        <end position="629"/>
    </location>
</feature>
<dbReference type="GO" id="GO:0004252">
    <property type="term" value="F:serine-type endopeptidase activity"/>
    <property type="evidence" value="ECO:0007669"/>
    <property type="project" value="InterPro"/>
</dbReference>
<dbReference type="InterPro" id="IPR003137">
    <property type="entry name" value="PA_domain"/>
</dbReference>
<dbReference type="InterPro" id="IPR041469">
    <property type="entry name" value="Subtilisin-like_FN3"/>
</dbReference>
<comment type="caution">
    <text evidence="6">Lacks conserved residue(s) required for the propagation of feature annotation.</text>
</comment>
<dbReference type="FunFam" id="3.30.70.80:FF:000003">
    <property type="entry name" value="Subtilisin-like protease SBT1.9"/>
    <property type="match status" value="1"/>
</dbReference>
<evidence type="ECO:0000256" key="1">
    <source>
        <dbReference type="ARBA" id="ARBA00011073"/>
    </source>
</evidence>
<dbReference type="Pfam" id="PF02225">
    <property type="entry name" value="PA"/>
    <property type="match status" value="1"/>
</dbReference>
<feature type="domain" description="PA" evidence="8">
    <location>
        <begin position="421"/>
        <end position="497"/>
    </location>
</feature>
<gene>
    <name evidence="11" type="ORF">Syun_028755</name>
</gene>
<dbReference type="InterPro" id="IPR010259">
    <property type="entry name" value="S8pro/Inhibitor_I9"/>
</dbReference>
<feature type="domain" description="Inhibitor I9" evidence="9">
    <location>
        <begin position="95"/>
        <end position="179"/>
    </location>
</feature>
<accession>A0AAP0E4E1</accession>
<reference evidence="11 12" key="1">
    <citation type="submission" date="2024-01" db="EMBL/GenBank/DDBJ databases">
        <title>Genome assemblies of Stephania.</title>
        <authorList>
            <person name="Yang L."/>
        </authorList>
    </citation>
    <scope>NUCLEOTIDE SEQUENCE [LARGE SCALE GENOMIC DNA]</scope>
    <source>
        <strain evidence="11">YNDBR</strain>
        <tissue evidence="11">Leaf</tissue>
    </source>
</reference>
<dbReference type="Gene3D" id="3.30.70.80">
    <property type="entry name" value="Peptidase S8 propeptide/proteinase inhibitor I9"/>
    <property type="match status" value="1"/>
</dbReference>
<dbReference type="Proteomes" id="UP001420932">
    <property type="component" value="Unassembled WGS sequence"/>
</dbReference>
<dbReference type="EMBL" id="JBBNAF010000013">
    <property type="protein sequence ID" value="KAK9086361.1"/>
    <property type="molecule type" value="Genomic_DNA"/>
</dbReference>
<evidence type="ECO:0000259" key="7">
    <source>
        <dbReference type="Pfam" id="PF00082"/>
    </source>
</evidence>
<dbReference type="GO" id="GO:0006508">
    <property type="term" value="P:proteolysis"/>
    <property type="evidence" value="ECO:0007669"/>
    <property type="project" value="UniProtKB-KW"/>
</dbReference>
<dbReference type="InterPro" id="IPR036852">
    <property type="entry name" value="Peptidase_S8/S53_dom_sf"/>
</dbReference>
<keyword evidence="2" id="KW-0645">Protease</keyword>
<dbReference type="CDD" id="cd04852">
    <property type="entry name" value="Peptidases_S8_3"/>
    <property type="match status" value="1"/>
</dbReference>
<evidence type="ECO:0000259" key="10">
    <source>
        <dbReference type="Pfam" id="PF17766"/>
    </source>
</evidence>
<dbReference type="CDD" id="cd02120">
    <property type="entry name" value="PA_subtilisin_like"/>
    <property type="match status" value="1"/>
</dbReference>
<evidence type="ECO:0000313" key="12">
    <source>
        <dbReference type="Proteomes" id="UP001420932"/>
    </source>
</evidence>
<dbReference type="InterPro" id="IPR000209">
    <property type="entry name" value="Peptidase_S8/S53_dom"/>
</dbReference>
<keyword evidence="4" id="KW-0378">Hydrolase</keyword>
<dbReference type="InterPro" id="IPR045051">
    <property type="entry name" value="SBT"/>
</dbReference>
<dbReference type="PROSITE" id="PS00138">
    <property type="entry name" value="SUBTILASE_SER"/>
    <property type="match status" value="1"/>
</dbReference>
<feature type="domain" description="Subtilisin-like protease fibronectin type-III" evidence="10">
    <location>
        <begin position="706"/>
        <end position="812"/>
    </location>
</feature>
<protein>
    <submittedName>
        <fullName evidence="11">Uncharacterized protein</fullName>
    </submittedName>
</protein>
<evidence type="ECO:0000256" key="2">
    <source>
        <dbReference type="ARBA" id="ARBA00022670"/>
    </source>
</evidence>
<dbReference type="InterPro" id="IPR034197">
    <property type="entry name" value="Peptidases_S8_3"/>
</dbReference>
<dbReference type="SUPFAM" id="SSF54897">
    <property type="entry name" value="Protease propeptides/inhibitors"/>
    <property type="match status" value="1"/>
</dbReference>
<dbReference type="Gene3D" id="2.60.40.2310">
    <property type="match status" value="1"/>
</dbReference>
<dbReference type="InterPro" id="IPR023828">
    <property type="entry name" value="Peptidase_S8_Ser-AS"/>
</dbReference>
<dbReference type="Gene3D" id="3.40.50.200">
    <property type="entry name" value="Peptidase S8/S53 domain"/>
    <property type="match status" value="2"/>
</dbReference>
<dbReference type="AlphaFoldDB" id="A0AAP0E4E1"/>
<keyword evidence="3" id="KW-0732">Signal</keyword>
<evidence type="ECO:0000259" key="9">
    <source>
        <dbReference type="Pfam" id="PF05922"/>
    </source>
</evidence>
<keyword evidence="12" id="KW-1185">Reference proteome</keyword>
<dbReference type="PRINTS" id="PR00723">
    <property type="entry name" value="SUBTILISIN"/>
</dbReference>
<dbReference type="PANTHER" id="PTHR10795">
    <property type="entry name" value="PROPROTEIN CONVERTASE SUBTILISIN/KEXIN"/>
    <property type="match status" value="1"/>
</dbReference>
<sequence>MLFDDDEKTKFEVAVTRTVTLVSKVASTYTVKIVSSKEFSVSVNPSKLVVNGAEETRQSNVVNISAANNKLPPVHGNFSSVSGCMTWSDGGHVQTYIVQVQNDMKPNEFSTIDQWYRSTLAALESSVPDDADQDQPPMLHVYTKVFHGFSAKLTKAEAEEMKARPEVLNVFPDRIHQLHTTRSPQFLGILNPQDHGKNKNHIGLLQASDYGSDVIIGVLDTGIWPESESFHDRGLGPVPSRWAGHCDKRVRPRETSKAMEPTLPRPPLAGRRRKNASVFGYASGTATGIAPKARLAIYKICMPSGCSDSDAIAGFDAAVKDGVDIISISVGPRGSVEDYPLDPFVIASFGAIDHGVFVSASAGNNGPVEASVVNVAPWITTVGAGSIDRNFPADLVLENGRVLTGSSLYGGKSLPKNKFFPLVYAGNLSEAGMGKAICDPTTLDPKHVSGKIVICDTTNLSIVEKGENVIKAGGVGIVLADKDFNAELSKVHVLPALQLGPKSRHVAFDYLANARVPRATIVYRGTHVGIKPAPIVAWFSGRGPNLVSLNIIKPDLIAPGVNILAAWPDKVGPTGLASDERRVAYNFDSGTSMACPHVSGVAALLKGAHKDWSTARIKSAMMTTAYARDNLGNLILEETTNSTANVWAIGSGHVDPEKAIDPGLVFDLTVEDYVQFLCGSGYSKKDIQIVTRRAVTCDKKKMKPWDLNYPSISVIFDKSYKNKFEVAVTRTVTLVSKVASTYIVTIDSPKGVVVRVHPSKLVFNRTEEKRSYVVNISAVKDQIPRGRGEEESVFGRMTWSDGRHVVGVPIGVMWVNMN</sequence>
<evidence type="ECO:0000256" key="3">
    <source>
        <dbReference type="ARBA" id="ARBA00022729"/>
    </source>
</evidence>
<dbReference type="InterPro" id="IPR037045">
    <property type="entry name" value="S8pro/Inhibitor_I9_sf"/>
</dbReference>
<evidence type="ECO:0000256" key="4">
    <source>
        <dbReference type="ARBA" id="ARBA00022801"/>
    </source>
</evidence>
<dbReference type="Pfam" id="PF17766">
    <property type="entry name" value="fn3_6"/>
    <property type="match status" value="2"/>
</dbReference>
<name>A0AAP0E4E1_9MAGN</name>
<proteinExistence type="inferred from homology"/>
<evidence type="ECO:0000313" key="11">
    <source>
        <dbReference type="EMBL" id="KAK9086361.1"/>
    </source>
</evidence>
<evidence type="ECO:0000256" key="5">
    <source>
        <dbReference type="ARBA" id="ARBA00022825"/>
    </source>
</evidence>
<dbReference type="SUPFAM" id="SSF52743">
    <property type="entry name" value="Subtilisin-like"/>
    <property type="match status" value="1"/>
</dbReference>
<dbReference type="FunFam" id="3.50.30.30:FF:000005">
    <property type="entry name" value="subtilisin-like protease SBT1.5"/>
    <property type="match status" value="1"/>
</dbReference>
<dbReference type="PROSITE" id="PS51892">
    <property type="entry name" value="SUBTILASE"/>
    <property type="match status" value="1"/>
</dbReference>